<organism evidence="2 3">
    <name type="scientific">Entotheonella factor</name>
    <dbReference type="NCBI Taxonomy" id="1429438"/>
    <lineage>
        <taxon>Bacteria</taxon>
        <taxon>Pseudomonadati</taxon>
        <taxon>Nitrospinota/Tectimicrobiota group</taxon>
        <taxon>Candidatus Tectimicrobiota</taxon>
        <taxon>Candidatus Entotheonellia</taxon>
        <taxon>Candidatus Entotheonellales</taxon>
        <taxon>Candidatus Entotheonellaceae</taxon>
        <taxon>Candidatus Entotheonella</taxon>
    </lineage>
</organism>
<evidence type="ECO:0000313" key="3">
    <source>
        <dbReference type="Proteomes" id="UP000019141"/>
    </source>
</evidence>
<dbReference type="Proteomes" id="UP000019141">
    <property type="component" value="Unassembled WGS sequence"/>
</dbReference>
<feature type="non-terminal residue" evidence="2">
    <location>
        <position position="1"/>
    </location>
</feature>
<name>W4LPM8_ENTF1</name>
<dbReference type="EMBL" id="AZHW01000455">
    <property type="protein sequence ID" value="ETW99366.1"/>
    <property type="molecule type" value="Genomic_DNA"/>
</dbReference>
<feature type="domain" description="Luciferase-like" evidence="1">
    <location>
        <begin position="6"/>
        <end position="137"/>
    </location>
</feature>
<proteinExistence type="predicted"/>
<dbReference type="AlphaFoldDB" id="W4LPM8"/>
<dbReference type="Gene3D" id="3.20.20.30">
    <property type="entry name" value="Luciferase-like domain"/>
    <property type="match status" value="1"/>
</dbReference>
<dbReference type="Pfam" id="PF00296">
    <property type="entry name" value="Bac_luciferase"/>
    <property type="match status" value="1"/>
</dbReference>
<gene>
    <name evidence="2" type="ORF">ETSY1_15280</name>
</gene>
<dbReference type="GO" id="GO:0016705">
    <property type="term" value="F:oxidoreductase activity, acting on paired donors, with incorporation or reduction of molecular oxygen"/>
    <property type="evidence" value="ECO:0007669"/>
    <property type="project" value="InterPro"/>
</dbReference>
<reference evidence="2 3" key="1">
    <citation type="journal article" date="2014" name="Nature">
        <title>An environmental bacterial taxon with a large and distinct metabolic repertoire.</title>
        <authorList>
            <person name="Wilson M.C."/>
            <person name="Mori T."/>
            <person name="Ruckert C."/>
            <person name="Uria A.R."/>
            <person name="Helf M.J."/>
            <person name="Takada K."/>
            <person name="Gernert C."/>
            <person name="Steffens U.A."/>
            <person name="Heycke N."/>
            <person name="Schmitt S."/>
            <person name="Rinke C."/>
            <person name="Helfrich E.J."/>
            <person name="Brachmann A.O."/>
            <person name="Gurgui C."/>
            <person name="Wakimoto T."/>
            <person name="Kracht M."/>
            <person name="Crusemann M."/>
            <person name="Hentschel U."/>
            <person name="Abe I."/>
            <person name="Matsunaga S."/>
            <person name="Kalinowski J."/>
            <person name="Takeyama H."/>
            <person name="Piel J."/>
        </authorList>
    </citation>
    <scope>NUCLEOTIDE SEQUENCE [LARGE SCALE GENOMIC DNA]</scope>
    <source>
        <strain evidence="3">TSY1</strain>
    </source>
</reference>
<dbReference type="InterPro" id="IPR011251">
    <property type="entry name" value="Luciferase-like_dom"/>
</dbReference>
<keyword evidence="3" id="KW-1185">Reference proteome</keyword>
<sequence>FLDSLGQSPESVEATVSRGFNLLSGGYGVSIDRLREFRQAFDSLLDEYKPNHPIHVGTQRAVYVTDSEADAREAVEQARWNMRVTLSLRHNRERVEHGHAIAVPFEDEPSVEDLLDRFLVIGTPDTCIQRIQAMQDAMGIDHFNCSFWFGDMEQAKILRSMRLFSEAVMPAFQD</sequence>
<dbReference type="HOGENOM" id="CLU_1535651_0_0_7"/>
<evidence type="ECO:0000259" key="1">
    <source>
        <dbReference type="Pfam" id="PF00296"/>
    </source>
</evidence>
<accession>W4LPM8</accession>
<dbReference type="SUPFAM" id="SSF51679">
    <property type="entry name" value="Bacterial luciferase-like"/>
    <property type="match status" value="1"/>
</dbReference>
<evidence type="ECO:0000313" key="2">
    <source>
        <dbReference type="EMBL" id="ETW99366.1"/>
    </source>
</evidence>
<comment type="caution">
    <text evidence="2">The sequence shown here is derived from an EMBL/GenBank/DDBJ whole genome shotgun (WGS) entry which is preliminary data.</text>
</comment>
<protein>
    <recommendedName>
        <fullName evidence="1">Luciferase-like domain-containing protein</fullName>
    </recommendedName>
</protein>
<dbReference type="InterPro" id="IPR036661">
    <property type="entry name" value="Luciferase-like_sf"/>
</dbReference>